<evidence type="ECO:0000313" key="2">
    <source>
        <dbReference type="EMBL" id="KGF51124.1"/>
    </source>
</evidence>
<dbReference type="AlphaFoldDB" id="A0A096D0S4"/>
<feature type="compositionally biased region" description="Basic and acidic residues" evidence="1">
    <location>
        <begin position="82"/>
        <end position="99"/>
    </location>
</feature>
<sequence length="168" mass="20195">MARIDEQRKQRLEQALRDMGNYGVKLRKPEELPDFDQPVDYEEEKKRFEPVKVEEQNDKESHKDYSQPSYQETELSPTERATSTEENHQRMGKTRDRKQLSEFQGKYLQPFRNSHRKAVYVSEETQRKLDFVVRKIGEQGASVSGYVEQVLREHLDQYKDDVERWRKL</sequence>
<feature type="compositionally biased region" description="Basic and acidic residues" evidence="1">
    <location>
        <begin position="1"/>
        <end position="16"/>
    </location>
</feature>
<evidence type="ECO:0008006" key="4">
    <source>
        <dbReference type="Google" id="ProtNLM"/>
    </source>
</evidence>
<name>A0A096D0S4_9BACT</name>
<accession>A0A096D0S4</accession>
<dbReference type="GeneID" id="66711792"/>
<dbReference type="RefSeq" id="WP_036856558.1">
    <property type="nucleotide sequence ID" value="NZ_JRNU01000049.1"/>
</dbReference>
<dbReference type="OrthoDB" id="1096132at2"/>
<feature type="compositionally biased region" description="Basic and acidic residues" evidence="1">
    <location>
        <begin position="43"/>
        <end position="65"/>
    </location>
</feature>
<dbReference type="EMBL" id="JRNU01000049">
    <property type="protein sequence ID" value="KGF51124.1"/>
    <property type="molecule type" value="Genomic_DNA"/>
</dbReference>
<feature type="region of interest" description="Disordered" evidence="1">
    <location>
        <begin position="1"/>
        <end position="99"/>
    </location>
</feature>
<dbReference type="Pfam" id="PF11888">
    <property type="entry name" value="DUF3408"/>
    <property type="match status" value="1"/>
</dbReference>
<dbReference type="InterPro" id="IPR021823">
    <property type="entry name" value="DUF3408"/>
</dbReference>
<dbReference type="Proteomes" id="UP000029614">
    <property type="component" value="Unassembled WGS sequence"/>
</dbReference>
<gene>
    <name evidence="2" type="ORF">HMPREF9302_08590</name>
</gene>
<feature type="compositionally biased region" description="Polar residues" evidence="1">
    <location>
        <begin position="66"/>
        <end position="81"/>
    </location>
</feature>
<evidence type="ECO:0000313" key="3">
    <source>
        <dbReference type="Proteomes" id="UP000029614"/>
    </source>
</evidence>
<keyword evidence="3" id="KW-1185">Reference proteome</keyword>
<comment type="caution">
    <text evidence="2">The sequence shown here is derived from an EMBL/GenBank/DDBJ whole genome shotgun (WGS) entry which is preliminary data.</text>
</comment>
<proteinExistence type="predicted"/>
<evidence type="ECO:0000256" key="1">
    <source>
        <dbReference type="SAM" id="MobiDB-lite"/>
    </source>
</evidence>
<reference evidence="2 3" key="1">
    <citation type="submission" date="2014-07" db="EMBL/GenBank/DDBJ databases">
        <authorList>
            <person name="McCorrison J."/>
            <person name="Sanka R."/>
            <person name="Torralba M."/>
            <person name="Gillis M."/>
            <person name="Haft D.H."/>
            <person name="Methe B."/>
            <person name="Sutton G."/>
            <person name="Nelson K.E."/>
        </authorList>
    </citation>
    <scope>NUCLEOTIDE SEQUENCE [LARGE SCALE GENOMIC DNA]</scope>
    <source>
        <strain evidence="2 3">DNF00058</strain>
    </source>
</reference>
<organism evidence="2 3">
    <name type="scientific">Prevotella amnii DNF00058</name>
    <dbReference type="NCBI Taxonomy" id="1401066"/>
    <lineage>
        <taxon>Bacteria</taxon>
        <taxon>Pseudomonadati</taxon>
        <taxon>Bacteroidota</taxon>
        <taxon>Bacteroidia</taxon>
        <taxon>Bacteroidales</taxon>
        <taxon>Prevotellaceae</taxon>
        <taxon>Prevotella</taxon>
    </lineage>
</organism>
<feature type="compositionally biased region" description="Acidic residues" evidence="1">
    <location>
        <begin position="32"/>
        <end position="42"/>
    </location>
</feature>
<protein>
    <recommendedName>
        <fullName evidence="4">DUF3408 domain-containing protein</fullName>
    </recommendedName>
</protein>